<name>A0A0E9WG30_ANGAN</name>
<protein>
    <submittedName>
        <fullName evidence="2">Uncharacterized protein</fullName>
    </submittedName>
</protein>
<dbReference type="EMBL" id="GBXM01019346">
    <property type="protein sequence ID" value="JAH89231.1"/>
    <property type="molecule type" value="Transcribed_RNA"/>
</dbReference>
<dbReference type="AlphaFoldDB" id="A0A0E9WG30"/>
<feature type="transmembrane region" description="Helical" evidence="1">
    <location>
        <begin position="65"/>
        <end position="83"/>
    </location>
</feature>
<keyword evidence="1" id="KW-0812">Transmembrane</keyword>
<sequence>MCFIKLRGPLRHWGKNPPGFRVFVKIYFCSIDIVCLGLLQCSAVPRLSRNCAYKLKYVRKSQKGCFNLLTTATILNTVLGLNYSKRLEMMPKICRVVFLSFL</sequence>
<proteinExistence type="predicted"/>
<reference evidence="2" key="2">
    <citation type="journal article" date="2015" name="Fish Shellfish Immunol.">
        <title>Early steps in the European eel (Anguilla anguilla)-Vibrio vulnificus interaction in the gills: Role of the RtxA13 toxin.</title>
        <authorList>
            <person name="Callol A."/>
            <person name="Pajuelo D."/>
            <person name="Ebbesson L."/>
            <person name="Teles M."/>
            <person name="MacKenzie S."/>
            <person name="Amaro C."/>
        </authorList>
    </citation>
    <scope>NUCLEOTIDE SEQUENCE</scope>
</reference>
<evidence type="ECO:0000313" key="2">
    <source>
        <dbReference type="EMBL" id="JAH89231.1"/>
    </source>
</evidence>
<keyword evidence="1" id="KW-1133">Transmembrane helix</keyword>
<reference evidence="2" key="1">
    <citation type="submission" date="2014-11" db="EMBL/GenBank/DDBJ databases">
        <authorList>
            <person name="Amaro Gonzalez C."/>
        </authorList>
    </citation>
    <scope>NUCLEOTIDE SEQUENCE</scope>
</reference>
<organism evidence="2">
    <name type="scientific">Anguilla anguilla</name>
    <name type="common">European freshwater eel</name>
    <name type="synonym">Muraena anguilla</name>
    <dbReference type="NCBI Taxonomy" id="7936"/>
    <lineage>
        <taxon>Eukaryota</taxon>
        <taxon>Metazoa</taxon>
        <taxon>Chordata</taxon>
        <taxon>Craniata</taxon>
        <taxon>Vertebrata</taxon>
        <taxon>Euteleostomi</taxon>
        <taxon>Actinopterygii</taxon>
        <taxon>Neopterygii</taxon>
        <taxon>Teleostei</taxon>
        <taxon>Anguilliformes</taxon>
        <taxon>Anguillidae</taxon>
        <taxon>Anguilla</taxon>
    </lineage>
</organism>
<accession>A0A0E9WG30</accession>
<evidence type="ECO:0000256" key="1">
    <source>
        <dbReference type="SAM" id="Phobius"/>
    </source>
</evidence>
<keyword evidence="1" id="KW-0472">Membrane</keyword>
<feature type="transmembrane region" description="Helical" evidence="1">
    <location>
        <begin position="20"/>
        <end position="44"/>
    </location>
</feature>